<dbReference type="EMBL" id="LSSL01000600">
    <property type="protein sequence ID" value="OLY84154.1"/>
    <property type="molecule type" value="Genomic_DNA"/>
</dbReference>
<dbReference type="AlphaFoldDB" id="A0A1R0H521"/>
<dbReference type="Pfam" id="PF04573">
    <property type="entry name" value="SPC22"/>
    <property type="match status" value="1"/>
</dbReference>
<evidence type="ECO:0000256" key="3">
    <source>
        <dbReference type="ARBA" id="ARBA00022692"/>
    </source>
</evidence>
<dbReference type="EMBL" id="LSSL01003099">
    <property type="protein sequence ID" value="OLY80822.1"/>
    <property type="molecule type" value="Genomic_DNA"/>
</dbReference>
<evidence type="ECO:0000256" key="10">
    <source>
        <dbReference type="SAM" id="Phobius"/>
    </source>
</evidence>
<keyword evidence="5" id="KW-0735">Signal-anchor</keyword>
<dbReference type="GO" id="GO:0005787">
    <property type="term" value="C:signal peptidase complex"/>
    <property type="evidence" value="ECO:0007669"/>
    <property type="project" value="UniProtKB-UniRule"/>
</dbReference>
<name>A0A1R0H521_9FUNG</name>
<proteinExistence type="inferred from homology"/>
<evidence type="ECO:0000256" key="7">
    <source>
        <dbReference type="ARBA" id="ARBA00023136"/>
    </source>
</evidence>
<keyword evidence="3 10" id="KW-0812">Transmembrane</keyword>
<keyword evidence="4 9" id="KW-0256">Endoplasmic reticulum</keyword>
<reference evidence="12 13" key="1">
    <citation type="journal article" date="2016" name="Mol. Biol. Evol.">
        <title>Genome-Wide Survey of Gut Fungi (Harpellales) Reveals the First Horizontally Transferred Ubiquitin Gene from a Mosquito Host.</title>
        <authorList>
            <person name="Wang Y."/>
            <person name="White M.M."/>
            <person name="Kvist S."/>
            <person name="Moncalvo J.M."/>
        </authorList>
    </citation>
    <scope>NUCLEOTIDE SEQUENCE [LARGE SCALE GENOMIC DNA]</scope>
    <source>
        <strain evidence="12 13">ALG-7-W6</strain>
    </source>
</reference>
<dbReference type="GO" id="GO:0006465">
    <property type="term" value="P:signal peptide processing"/>
    <property type="evidence" value="ECO:0007669"/>
    <property type="project" value="UniProtKB-UniRule"/>
</dbReference>
<feature type="transmembrane region" description="Helical" evidence="10">
    <location>
        <begin position="12"/>
        <end position="30"/>
    </location>
</feature>
<organism evidence="12 13">
    <name type="scientific">Smittium mucronatum</name>
    <dbReference type="NCBI Taxonomy" id="133383"/>
    <lineage>
        <taxon>Eukaryota</taxon>
        <taxon>Fungi</taxon>
        <taxon>Fungi incertae sedis</taxon>
        <taxon>Zoopagomycota</taxon>
        <taxon>Kickxellomycotina</taxon>
        <taxon>Harpellomycetes</taxon>
        <taxon>Harpellales</taxon>
        <taxon>Legeriomycetaceae</taxon>
        <taxon>Smittium</taxon>
    </lineage>
</organism>
<dbReference type="GO" id="GO:0045047">
    <property type="term" value="P:protein targeting to ER"/>
    <property type="evidence" value="ECO:0007669"/>
    <property type="project" value="TreeGrafter"/>
</dbReference>
<evidence type="ECO:0000256" key="4">
    <source>
        <dbReference type="ARBA" id="ARBA00022824"/>
    </source>
</evidence>
<evidence type="ECO:0000313" key="12">
    <source>
        <dbReference type="EMBL" id="OLY84154.1"/>
    </source>
</evidence>
<dbReference type="PANTHER" id="PTHR12804:SF0">
    <property type="entry name" value="SIGNAL PEPTIDASE COMPLEX SUBUNIT 3"/>
    <property type="match status" value="1"/>
</dbReference>
<evidence type="ECO:0000313" key="11">
    <source>
        <dbReference type="EMBL" id="OLY80822.1"/>
    </source>
</evidence>
<evidence type="ECO:0000256" key="5">
    <source>
        <dbReference type="ARBA" id="ARBA00022968"/>
    </source>
</evidence>
<evidence type="ECO:0000256" key="2">
    <source>
        <dbReference type="ARBA" id="ARBA00009289"/>
    </source>
</evidence>
<keyword evidence="7 9" id="KW-0472">Membrane</keyword>
<gene>
    <name evidence="12" type="ORF">AYI68_g1688</name>
    <name evidence="11" type="ORF">AYI68_g5078</name>
</gene>
<protein>
    <recommendedName>
        <fullName evidence="9">Signal peptidase subunit 3</fullName>
    </recommendedName>
</protein>
<dbReference type="PIRSF" id="PIRSF016089">
    <property type="entry name" value="SPC22"/>
    <property type="match status" value="1"/>
</dbReference>
<reference evidence="12" key="2">
    <citation type="submission" date="2017-01" db="EMBL/GenBank/DDBJ databases">
        <authorList>
            <person name="Mah S.A."/>
            <person name="Swanson W.J."/>
            <person name="Moy G.W."/>
            <person name="Vacquier V.D."/>
        </authorList>
    </citation>
    <scope>NUCLEOTIDE SEQUENCE</scope>
    <source>
        <strain evidence="12">ALG-7-W6</strain>
    </source>
</reference>
<comment type="function">
    <text evidence="8">Essential component of the signal peptidase complex (SPC) which catalyzes the cleavage of N-terminal signal sequences from nascent proteins as they are translocated into the lumen of the endoplasmic reticulum. Essential for the SPC catalytic activity, possibly by stabilizing and positioning the active center of the complex close to the lumenal surface. Essential for viability.</text>
</comment>
<evidence type="ECO:0000256" key="8">
    <source>
        <dbReference type="ARBA" id="ARBA00045670"/>
    </source>
</evidence>
<sequence length="180" mass="20891">MNKFTTRVSSIFSFASSAFMVMILVLAILTRNYQDVPDVKLSVQDVSLSKSGIPDYYDSSSKNAQHARVKFSISADMTHLFNWNTKQLFCYLLIEYENSDDTRKKTFDNKVILWDRIITSPKKAKINLKKHFNKYSFRDYNLNFINARDAKLTLVIERVPVLGFFTNKSERSVDISFPSE</sequence>
<dbReference type="InterPro" id="IPR007653">
    <property type="entry name" value="SPC3"/>
</dbReference>
<comment type="caution">
    <text evidence="12">The sequence shown here is derived from an EMBL/GenBank/DDBJ whole genome shotgun (WGS) entry which is preliminary data.</text>
</comment>
<comment type="similarity">
    <text evidence="2 9">Belongs to the SPCS3 family.</text>
</comment>
<dbReference type="PANTHER" id="PTHR12804">
    <property type="entry name" value="MICROSOMAL SIGNAL PEPTIDASE 23 KD SUBUNIT SPC22/23"/>
    <property type="match status" value="1"/>
</dbReference>
<dbReference type="Proteomes" id="UP000187455">
    <property type="component" value="Unassembled WGS sequence"/>
</dbReference>
<dbReference type="STRING" id="133383.A0A1R0H521"/>
<evidence type="ECO:0000256" key="6">
    <source>
        <dbReference type="ARBA" id="ARBA00022989"/>
    </source>
</evidence>
<keyword evidence="13" id="KW-1185">Reference proteome</keyword>
<evidence type="ECO:0000256" key="1">
    <source>
        <dbReference type="ARBA" id="ARBA00004648"/>
    </source>
</evidence>
<accession>A0A1R0H521</accession>
<dbReference type="OrthoDB" id="10261524at2759"/>
<keyword evidence="6 10" id="KW-1133">Transmembrane helix</keyword>
<comment type="subcellular location">
    <subcellularLocation>
        <location evidence="1">Endoplasmic reticulum membrane</location>
        <topology evidence="1">Single-pass type II membrane protein</topology>
    </subcellularLocation>
</comment>
<evidence type="ECO:0000313" key="13">
    <source>
        <dbReference type="Proteomes" id="UP000187455"/>
    </source>
</evidence>
<evidence type="ECO:0000256" key="9">
    <source>
        <dbReference type="PIRNR" id="PIRNR016089"/>
    </source>
</evidence>